<evidence type="ECO:0000313" key="2">
    <source>
        <dbReference type="EMBL" id="KEQ84261.1"/>
    </source>
</evidence>
<sequence length="151" mass="17223">MRLQAFCSAGAGIQVRRPRYDLNTETWSRHNLFNTRIQHAPHSINLLHNCLRAEVRPRQSHRTQEPKTTPRSKGSNDGACLALPQLVTFSRETFFSDIVTMHASFALALTSQPLLSSVTRHLAHRFTPRFCTPCDFLHLPDRHFETCAGLM</sequence>
<protein>
    <submittedName>
        <fullName evidence="2">Uncharacterized protein</fullName>
    </submittedName>
</protein>
<feature type="compositionally biased region" description="Basic and acidic residues" evidence="1">
    <location>
        <begin position="55"/>
        <end position="65"/>
    </location>
</feature>
<reference evidence="2 3" key="1">
    <citation type="journal article" date="2014" name="BMC Genomics">
        <title>Genome sequencing of four Aureobasidium pullulans varieties: biotechnological potential, stress tolerance, and description of new species.</title>
        <authorList>
            <person name="Gostin Ar C."/>
            <person name="Ohm R.A."/>
            <person name="Kogej T."/>
            <person name="Sonjak S."/>
            <person name="Turk M."/>
            <person name="Zajc J."/>
            <person name="Zalar P."/>
            <person name="Grube M."/>
            <person name="Sun H."/>
            <person name="Han J."/>
            <person name="Sharma A."/>
            <person name="Chiniquy J."/>
            <person name="Ngan C.Y."/>
            <person name="Lipzen A."/>
            <person name="Barry K."/>
            <person name="Grigoriev I.V."/>
            <person name="Gunde-Cimerman N."/>
        </authorList>
    </citation>
    <scope>NUCLEOTIDE SEQUENCE [LARGE SCALE GENOMIC DNA]</scope>
    <source>
        <strain evidence="2 3">EXF-150</strain>
    </source>
</reference>
<accession>A0A074YBN0</accession>
<dbReference type="HOGENOM" id="CLU_1731080_0_0_1"/>
<proteinExistence type="predicted"/>
<feature type="compositionally biased region" description="Polar residues" evidence="1">
    <location>
        <begin position="66"/>
        <end position="75"/>
    </location>
</feature>
<dbReference type="GeneID" id="40741710"/>
<evidence type="ECO:0000313" key="3">
    <source>
        <dbReference type="Proteomes" id="UP000030706"/>
    </source>
</evidence>
<dbReference type="AlphaFoldDB" id="A0A074YBN0"/>
<name>A0A074YBN0_AURPU</name>
<dbReference type="RefSeq" id="XP_029760448.1">
    <property type="nucleotide sequence ID" value="XM_029899404.1"/>
</dbReference>
<evidence type="ECO:0000256" key="1">
    <source>
        <dbReference type="SAM" id="MobiDB-lite"/>
    </source>
</evidence>
<organism evidence="2 3">
    <name type="scientific">Aureobasidium pullulans EXF-150</name>
    <dbReference type="NCBI Taxonomy" id="1043002"/>
    <lineage>
        <taxon>Eukaryota</taxon>
        <taxon>Fungi</taxon>
        <taxon>Dikarya</taxon>
        <taxon>Ascomycota</taxon>
        <taxon>Pezizomycotina</taxon>
        <taxon>Dothideomycetes</taxon>
        <taxon>Dothideomycetidae</taxon>
        <taxon>Dothideales</taxon>
        <taxon>Saccotheciaceae</taxon>
        <taxon>Aureobasidium</taxon>
    </lineage>
</organism>
<keyword evidence="3" id="KW-1185">Reference proteome</keyword>
<dbReference type="Proteomes" id="UP000030706">
    <property type="component" value="Unassembled WGS sequence"/>
</dbReference>
<gene>
    <name evidence="2" type="ORF">M438DRAFT_210012</name>
</gene>
<dbReference type="EMBL" id="KL584982">
    <property type="protein sequence ID" value="KEQ84261.1"/>
    <property type="molecule type" value="Genomic_DNA"/>
</dbReference>
<feature type="region of interest" description="Disordered" evidence="1">
    <location>
        <begin position="55"/>
        <end position="77"/>
    </location>
</feature>